<feature type="region of interest" description="Disordered" evidence="1">
    <location>
        <begin position="350"/>
        <end position="374"/>
    </location>
</feature>
<protein>
    <submittedName>
        <fullName evidence="4">Uncharacterized protein</fullName>
    </submittedName>
</protein>
<dbReference type="PANTHER" id="PTHR13239">
    <property type="entry name" value="PROTEIN REQUIRED FOR HYPHAL ANASTOMOSIS HAM-2"/>
    <property type="match status" value="1"/>
</dbReference>
<dbReference type="Pfam" id="PF07923">
    <property type="entry name" value="N1221"/>
    <property type="match status" value="1"/>
</dbReference>
<comment type="caution">
    <text evidence="4">The sequence shown here is derived from an EMBL/GenBank/DDBJ whole genome shotgun (WGS) entry which is preliminary data.</text>
</comment>
<feature type="compositionally biased region" description="Pro residues" evidence="1">
    <location>
        <begin position="358"/>
        <end position="368"/>
    </location>
</feature>
<evidence type="ECO:0000313" key="5">
    <source>
        <dbReference type="Proteomes" id="UP001217417"/>
    </source>
</evidence>
<evidence type="ECO:0000313" key="4">
    <source>
        <dbReference type="EMBL" id="KAJ8101243.1"/>
    </source>
</evidence>
<dbReference type="InterPro" id="IPR021819">
    <property type="entry name" value="Far11/STRP_C"/>
</dbReference>
<dbReference type="GeneID" id="80881113"/>
<reference evidence="4" key="1">
    <citation type="submission" date="2023-03" db="EMBL/GenBank/DDBJ databases">
        <title>Near-Complete genome sequence of Lipomyces tetrasporous NRRL Y-64009, an oleaginous yeast capable of growing on lignocellulosic hydrolysates.</title>
        <authorList>
            <consortium name="Lawrence Berkeley National Laboratory"/>
            <person name="Jagtap S.S."/>
            <person name="Liu J.-J."/>
            <person name="Walukiewicz H.E."/>
            <person name="Pangilinan J."/>
            <person name="Lipzen A."/>
            <person name="Ahrendt S."/>
            <person name="Koriabine M."/>
            <person name="Cobaugh K."/>
            <person name="Salamov A."/>
            <person name="Yoshinaga Y."/>
            <person name="Ng V."/>
            <person name="Daum C."/>
            <person name="Grigoriev I.V."/>
            <person name="Slininger P.J."/>
            <person name="Dien B.S."/>
            <person name="Jin Y.-S."/>
            <person name="Rao C.V."/>
        </authorList>
    </citation>
    <scope>NUCLEOTIDE SEQUENCE</scope>
    <source>
        <strain evidence="4">NRRL Y-64009</strain>
    </source>
</reference>
<evidence type="ECO:0000256" key="1">
    <source>
        <dbReference type="SAM" id="MobiDB-lite"/>
    </source>
</evidence>
<dbReference type="PANTHER" id="PTHR13239:SF4">
    <property type="entry name" value="AT25231P"/>
    <property type="match status" value="1"/>
</dbReference>
<dbReference type="EMBL" id="JARPMG010000004">
    <property type="protein sequence ID" value="KAJ8101243.1"/>
    <property type="molecule type" value="Genomic_DNA"/>
</dbReference>
<dbReference type="SMART" id="SM01292">
    <property type="entry name" value="N1221"/>
    <property type="match status" value="1"/>
</dbReference>
<dbReference type="SMART" id="SM01293">
    <property type="entry name" value="DUF3402"/>
    <property type="match status" value="1"/>
</dbReference>
<evidence type="ECO:0000259" key="3">
    <source>
        <dbReference type="SMART" id="SM01293"/>
    </source>
</evidence>
<dbReference type="AlphaFoldDB" id="A0AAD7VT99"/>
<proteinExistence type="predicted"/>
<name>A0AAD7VT99_9ASCO</name>
<gene>
    <name evidence="4" type="ORF">POJ06DRAFT_237387</name>
</gene>
<dbReference type="InterPro" id="IPR012486">
    <property type="entry name" value="Far11/STRP_N"/>
</dbReference>
<dbReference type="InterPro" id="IPR040185">
    <property type="entry name" value="Far11/STRP"/>
</dbReference>
<keyword evidence="5" id="KW-1185">Reference proteome</keyword>
<feature type="domain" description="Far11/STRP C-terminal" evidence="3">
    <location>
        <begin position="393"/>
        <end position="777"/>
    </location>
</feature>
<organism evidence="4 5">
    <name type="scientific">Lipomyces tetrasporus</name>
    <dbReference type="NCBI Taxonomy" id="54092"/>
    <lineage>
        <taxon>Eukaryota</taxon>
        <taxon>Fungi</taxon>
        <taxon>Dikarya</taxon>
        <taxon>Ascomycota</taxon>
        <taxon>Saccharomycotina</taxon>
        <taxon>Lipomycetes</taxon>
        <taxon>Lipomycetales</taxon>
        <taxon>Lipomycetaceae</taxon>
        <taxon>Lipomyces</taxon>
    </lineage>
</organism>
<sequence length="791" mass="90693">MASIRQTPEMKFTVISPQDGTGDADHDIDPLDTAQVKRMAVRPQKFKVCDRLDMYWWAGRTKVAEVLQAPEFKYVYADTDTEQAELEEWFAYVENPLLVESRDEFVKSSGGLIAWRRMTEVKRQRYVISQISLIETNCERELALLRLFYIVTGTFDESVSDEDLLDLIHQNTDILWKSHTVDAIYECIQHLFEQVYSIAPEDLEKPQICKKELFLALTILYFMIQVRQEEEFGDELANLDPSAIPFFLKQVSVLLLTWKLILRIFGNSEDLRKAKEYARDKAGLPAETKKDTITATPLDYQAFRQGISSRYPGYKPPVEVLPKEFPYIRNSATSSTSSLADFSVDPLPGSSVHIATPAPSPPPSPPPIAKSKKSSFQTDQSFPFLYPQDVEIPVSIREAEEIFAQRMRTSLWIVQLWAEREEFMKQERGWIGAGDPPVGDDSEKGEVADSSSKRLARVENVYKDILEHLQGVVVTLLKMVLSTVSPESADAFARRQQFLNGESDLLTYPEATIKSELENARETELTLKAITGILYLLLKWFKASHILKSEFLAQLLYDSNALPLFLQLFNTKEIDQFVLQIPEVPKLKFFAVCRALTSGEGLPNRELATTRLDEAGNEKTVEEILQQDEITVFSHRNFFISINVLKIMQKICKNKAHRNLMIVQLKASNSLRKTLRISQFEARLYALKIIKGQVPYCGRKWRHMNMRVITAIYLYCRQELRDSWLAGVDIDADIEDSYPREVALRALIQFYNTRRYPEAAVALGYQNTEEDFFAKELETLMIDENPQIEGI</sequence>
<accession>A0AAD7VT99</accession>
<feature type="domain" description="Far11/STRP N-terminal" evidence="2">
    <location>
        <begin position="69"/>
        <end position="327"/>
    </location>
</feature>
<dbReference type="GO" id="GO:0007010">
    <property type="term" value="P:cytoskeleton organization"/>
    <property type="evidence" value="ECO:0007669"/>
    <property type="project" value="TreeGrafter"/>
</dbReference>
<evidence type="ECO:0000259" key="2">
    <source>
        <dbReference type="SMART" id="SM01292"/>
    </source>
</evidence>
<dbReference type="GO" id="GO:0005829">
    <property type="term" value="C:cytosol"/>
    <property type="evidence" value="ECO:0007669"/>
    <property type="project" value="TreeGrafter"/>
</dbReference>
<feature type="region of interest" description="Disordered" evidence="1">
    <location>
        <begin position="430"/>
        <end position="450"/>
    </location>
</feature>
<dbReference type="RefSeq" id="XP_056044693.1">
    <property type="nucleotide sequence ID" value="XM_056185947.1"/>
</dbReference>
<dbReference type="Pfam" id="PF11882">
    <property type="entry name" value="DUF3402"/>
    <property type="match status" value="2"/>
</dbReference>
<dbReference type="Proteomes" id="UP001217417">
    <property type="component" value="Unassembled WGS sequence"/>
</dbReference>